<feature type="domain" description="Glycosyl transferase family 1" evidence="1">
    <location>
        <begin position="161"/>
        <end position="316"/>
    </location>
</feature>
<organism evidence="2 3">
    <name type="scientific">Flavobacterium terrae</name>
    <dbReference type="NCBI Taxonomy" id="415425"/>
    <lineage>
        <taxon>Bacteria</taxon>
        <taxon>Pseudomonadati</taxon>
        <taxon>Bacteroidota</taxon>
        <taxon>Flavobacteriia</taxon>
        <taxon>Flavobacteriales</taxon>
        <taxon>Flavobacteriaceae</taxon>
        <taxon>Flavobacterium</taxon>
    </lineage>
</organism>
<protein>
    <submittedName>
        <fullName evidence="2">Glycosyltransferase involved in cell wall bisynthesis</fullName>
    </submittedName>
</protein>
<dbReference type="InterPro" id="IPR001296">
    <property type="entry name" value="Glyco_trans_1"/>
</dbReference>
<dbReference type="Proteomes" id="UP000184488">
    <property type="component" value="Unassembled WGS sequence"/>
</dbReference>
<dbReference type="GO" id="GO:0016757">
    <property type="term" value="F:glycosyltransferase activity"/>
    <property type="evidence" value="ECO:0007669"/>
    <property type="project" value="InterPro"/>
</dbReference>
<gene>
    <name evidence="2" type="ORF">SAMN05444363_2291</name>
</gene>
<dbReference type="STRING" id="415425.SAMN05444363_2291"/>
<name>A0A1M6FQI6_9FLAO</name>
<dbReference type="Pfam" id="PF00534">
    <property type="entry name" value="Glycos_transf_1"/>
    <property type="match status" value="1"/>
</dbReference>
<dbReference type="SUPFAM" id="SSF53756">
    <property type="entry name" value="UDP-Glycosyltransferase/glycogen phosphorylase"/>
    <property type="match status" value="1"/>
</dbReference>
<dbReference type="OrthoDB" id="139410at2"/>
<dbReference type="PANTHER" id="PTHR12526">
    <property type="entry name" value="GLYCOSYLTRANSFERASE"/>
    <property type="match status" value="1"/>
</dbReference>
<dbReference type="RefSeq" id="WP_073311565.1">
    <property type="nucleotide sequence ID" value="NZ_FQZI01000004.1"/>
</dbReference>
<keyword evidence="2" id="KW-0808">Transferase</keyword>
<evidence type="ECO:0000313" key="2">
    <source>
        <dbReference type="EMBL" id="SHI99962.1"/>
    </source>
</evidence>
<proteinExistence type="predicted"/>
<sequence length="335" mass="38133">MKSLLYIGNKLTNTGLNATTIDTLSKKLQEEGFSITTTSSKKNQIVRLFDMMFSVLKNYKVNYVLIDTYSTSAFWYAFFVSQLCRFLKIKYIPILHGGNLPFRLDNSPKLTKMIFNNSHINVAPSNYLLSEFKKRGFENTIHIPNSIDVSNYAFKLRDKITPKLLWVRAFASIYNPKMSIDVLSKIKINYPEATLCMVGPDKDGSLEATKKYANELKLDVDFTGKLTKEKWCKLASSYDIFINTTNFDNTPVSVIEAMSLGLPIVSTNVGGLPYLIENNNTGLLVDANNVEKMVEAVEKLLQDVELTHRLSNNARLMAEKFDWSQVKKEWINVLK</sequence>
<evidence type="ECO:0000313" key="3">
    <source>
        <dbReference type="Proteomes" id="UP000184488"/>
    </source>
</evidence>
<evidence type="ECO:0000259" key="1">
    <source>
        <dbReference type="Pfam" id="PF00534"/>
    </source>
</evidence>
<dbReference type="AlphaFoldDB" id="A0A1M6FQI6"/>
<accession>A0A1M6FQI6</accession>
<dbReference type="Gene3D" id="3.40.50.2000">
    <property type="entry name" value="Glycogen Phosphorylase B"/>
    <property type="match status" value="2"/>
</dbReference>
<reference evidence="3" key="1">
    <citation type="submission" date="2016-11" db="EMBL/GenBank/DDBJ databases">
        <authorList>
            <person name="Varghese N."/>
            <person name="Submissions S."/>
        </authorList>
    </citation>
    <scope>NUCLEOTIDE SEQUENCE [LARGE SCALE GENOMIC DNA]</scope>
    <source>
        <strain evidence="3">DSM 18829</strain>
    </source>
</reference>
<dbReference type="CDD" id="cd03801">
    <property type="entry name" value="GT4_PimA-like"/>
    <property type="match status" value="1"/>
</dbReference>
<dbReference type="EMBL" id="FQZI01000004">
    <property type="protein sequence ID" value="SHI99962.1"/>
    <property type="molecule type" value="Genomic_DNA"/>
</dbReference>
<keyword evidence="3" id="KW-1185">Reference proteome</keyword>